<dbReference type="PANTHER" id="PTHR14826">
    <property type="entry name" value="ANGIOMOTIN"/>
    <property type="match status" value="1"/>
</dbReference>
<dbReference type="InterPro" id="IPR051747">
    <property type="entry name" value="Angiomotin-like"/>
</dbReference>
<dbReference type="EMBL" id="GL732565">
    <property type="protein sequence ID" value="EFX76964.1"/>
    <property type="molecule type" value="Genomic_DNA"/>
</dbReference>
<dbReference type="Proteomes" id="UP000000305">
    <property type="component" value="Unassembled WGS sequence"/>
</dbReference>
<feature type="compositionally biased region" description="Low complexity" evidence="2">
    <location>
        <begin position="15"/>
        <end position="28"/>
    </location>
</feature>
<feature type="compositionally biased region" description="Low complexity" evidence="2">
    <location>
        <begin position="774"/>
        <end position="795"/>
    </location>
</feature>
<name>E9GU27_DAPPU</name>
<dbReference type="eggNOG" id="ENOG502QVI5">
    <property type="taxonomic scope" value="Eukaryota"/>
</dbReference>
<feature type="compositionally biased region" description="Low complexity" evidence="2">
    <location>
        <begin position="365"/>
        <end position="375"/>
    </location>
</feature>
<dbReference type="GO" id="GO:0005886">
    <property type="term" value="C:plasma membrane"/>
    <property type="evidence" value="ECO:0000318"/>
    <property type="project" value="GO_Central"/>
</dbReference>
<evidence type="ECO:0000313" key="4">
    <source>
        <dbReference type="Proteomes" id="UP000000305"/>
    </source>
</evidence>
<dbReference type="GO" id="GO:0031410">
    <property type="term" value="C:cytoplasmic vesicle"/>
    <property type="evidence" value="ECO:0000318"/>
    <property type="project" value="GO_Central"/>
</dbReference>
<keyword evidence="1" id="KW-0175">Coiled coil</keyword>
<dbReference type="AlphaFoldDB" id="E9GU27"/>
<evidence type="ECO:0000256" key="1">
    <source>
        <dbReference type="SAM" id="Coils"/>
    </source>
</evidence>
<keyword evidence="4" id="KW-1185">Reference proteome</keyword>
<dbReference type="KEGG" id="dpx:DAPPUDRAFT_306017"/>
<organism evidence="3 4">
    <name type="scientific">Daphnia pulex</name>
    <name type="common">Water flea</name>
    <dbReference type="NCBI Taxonomy" id="6669"/>
    <lineage>
        <taxon>Eukaryota</taxon>
        <taxon>Metazoa</taxon>
        <taxon>Ecdysozoa</taxon>
        <taxon>Arthropoda</taxon>
        <taxon>Crustacea</taxon>
        <taxon>Branchiopoda</taxon>
        <taxon>Diplostraca</taxon>
        <taxon>Cladocera</taxon>
        <taxon>Anomopoda</taxon>
        <taxon>Daphniidae</taxon>
        <taxon>Daphnia</taxon>
    </lineage>
</organism>
<feature type="region of interest" description="Disordered" evidence="2">
    <location>
        <begin position="770"/>
        <end position="832"/>
    </location>
</feature>
<feature type="compositionally biased region" description="Polar residues" evidence="2">
    <location>
        <begin position="86"/>
        <end position="99"/>
    </location>
</feature>
<feature type="compositionally biased region" description="Basic and acidic residues" evidence="2">
    <location>
        <begin position="387"/>
        <end position="396"/>
    </location>
</feature>
<gene>
    <name evidence="3" type="ORF">DAPPUDRAFT_306017</name>
</gene>
<feature type="coiled-coil region" evidence="1">
    <location>
        <begin position="601"/>
        <end position="663"/>
    </location>
</feature>
<feature type="compositionally biased region" description="Polar residues" evidence="2">
    <location>
        <begin position="401"/>
        <end position="414"/>
    </location>
</feature>
<feature type="compositionally biased region" description="Pro residues" evidence="2">
    <location>
        <begin position="184"/>
        <end position="193"/>
    </location>
</feature>
<accession>E9GU27</accession>
<feature type="compositionally biased region" description="Low complexity" evidence="2">
    <location>
        <begin position="804"/>
        <end position="823"/>
    </location>
</feature>
<reference evidence="3 4" key="1">
    <citation type="journal article" date="2011" name="Science">
        <title>The ecoresponsive genome of Daphnia pulex.</title>
        <authorList>
            <person name="Colbourne J.K."/>
            <person name="Pfrender M.E."/>
            <person name="Gilbert D."/>
            <person name="Thomas W.K."/>
            <person name="Tucker A."/>
            <person name="Oakley T.H."/>
            <person name="Tokishita S."/>
            <person name="Aerts A."/>
            <person name="Arnold G.J."/>
            <person name="Basu M.K."/>
            <person name="Bauer D.J."/>
            <person name="Caceres C.E."/>
            <person name="Carmel L."/>
            <person name="Casola C."/>
            <person name="Choi J.H."/>
            <person name="Detter J.C."/>
            <person name="Dong Q."/>
            <person name="Dusheyko S."/>
            <person name="Eads B.D."/>
            <person name="Frohlich T."/>
            <person name="Geiler-Samerotte K.A."/>
            <person name="Gerlach D."/>
            <person name="Hatcher P."/>
            <person name="Jogdeo S."/>
            <person name="Krijgsveld J."/>
            <person name="Kriventseva E.V."/>
            <person name="Kultz D."/>
            <person name="Laforsch C."/>
            <person name="Lindquist E."/>
            <person name="Lopez J."/>
            <person name="Manak J.R."/>
            <person name="Muller J."/>
            <person name="Pangilinan J."/>
            <person name="Patwardhan R.P."/>
            <person name="Pitluck S."/>
            <person name="Pritham E.J."/>
            <person name="Rechtsteiner A."/>
            <person name="Rho M."/>
            <person name="Rogozin I.B."/>
            <person name="Sakarya O."/>
            <person name="Salamov A."/>
            <person name="Schaack S."/>
            <person name="Shapiro H."/>
            <person name="Shiga Y."/>
            <person name="Skalitzky C."/>
            <person name="Smith Z."/>
            <person name="Souvorov A."/>
            <person name="Sung W."/>
            <person name="Tang Z."/>
            <person name="Tsuchiya D."/>
            <person name="Tu H."/>
            <person name="Vos H."/>
            <person name="Wang M."/>
            <person name="Wolf Y.I."/>
            <person name="Yamagata H."/>
            <person name="Yamada T."/>
            <person name="Ye Y."/>
            <person name="Shaw J.R."/>
            <person name="Andrews J."/>
            <person name="Crease T.J."/>
            <person name="Tang H."/>
            <person name="Lucas S.M."/>
            <person name="Robertson H.M."/>
            <person name="Bork P."/>
            <person name="Koonin E.V."/>
            <person name="Zdobnov E.M."/>
            <person name="Grigoriev I.V."/>
            <person name="Lynch M."/>
            <person name="Boore J.L."/>
        </authorList>
    </citation>
    <scope>NUCLEOTIDE SEQUENCE [LARGE SCALE GENOMIC DNA]</scope>
</reference>
<evidence type="ECO:0008006" key="5">
    <source>
        <dbReference type="Google" id="ProtNLM"/>
    </source>
</evidence>
<sequence length="873" mass="95041">MSVSNQSRKDHSDGSDGSDSDATTTSSTEHLTREEKLYVLRHTARQEPQGQESKSWQQLQQQRQSRPSCRSCSGLQLAQHQQHQQRSGSVNPLEQSMNSSGGGPDPASSCRTLIIHGSLSDESWARLAGTGSIPDLGLAGSSHYLTSTPKTPPFRPASSDCNDDAEDLLLLGSVDRRRRRGGGHPPPPPPSPPGVGGFTTRSLPRSAKDFSALSTYQRHHPSSHLTSLASLYHEEQENTELDHHNGCCERRKHLKMLHGLAREMNWSLPITTTNTTTAPGPSDSCYPLSIEESGEGACSALSISDTLLNDHQTLQTPSSYTRDFTYLSKPPPAYPRNKSFGSGTATATATAAVATENGTPTTTASSRNSSSSSSCRRIKIRRALSRSHPDLSKLGKELGWNKSSAGTSDSSNTWRALRHNKTEPAAPAEELNTQTEKSQIDPPIEIQTVPAEPTGPAAIAISGDKVMVVRQEDSEAVWSTPELVDAILEENFKLRQQVQNHQDHIAKLQKFEKELSAVQVAHQALVRSSERKESLEQSARIRLEAEWRRAQDMNAGLRNQVELLTSQLALRSASVASLGSTAESASAADWQNQIARRDALIAQLVSQNKELMTNKERQDIELCAQKATLQQQRSHIEILESALGRAQQNVNRLEDEFRRLCNGDSRHLLASAGVESNASAQAEPAAHREMANMEIRIRDLEAKLSEKEMLIHLLQRASMDREIAFGATRGLPESVSLLNRYPSQQQQSSQPQLESHLAMNLATSTTNGVKGAWSGSSGVSSLPSSSRGSAISVASNNSPSRAKAPTSSTNAPNTSAASDANPSVASQNNGIAETAQSLDNQLRALDRFYQNKQSLIQALQSDKERFPNNYWPS</sequence>
<feature type="compositionally biased region" description="Basic residues" evidence="2">
    <location>
        <begin position="376"/>
        <end position="385"/>
    </location>
</feature>
<dbReference type="OrthoDB" id="5974715at2759"/>
<dbReference type="InParanoid" id="E9GU27"/>
<evidence type="ECO:0000256" key="2">
    <source>
        <dbReference type="SAM" id="MobiDB-lite"/>
    </source>
</evidence>
<feature type="region of interest" description="Disordered" evidence="2">
    <location>
        <begin position="322"/>
        <end position="414"/>
    </location>
</feature>
<feature type="region of interest" description="Disordered" evidence="2">
    <location>
        <begin position="176"/>
        <end position="203"/>
    </location>
</feature>
<proteinExistence type="predicted"/>
<evidence type="ECO:0000313" key="3">
    <source>
        <dbReference type="EMBL" id="EFX76964.1"/>
    </source>
</evidence>
<dbReference type="STRING" id="6669.E9GU27"/>
<dbReference type="GO" id="GO:0005923">
    <property type="term" value="C:bicellular tight junction"/>
    <property type="evidence" value="ECO:0000318"/>
    <property type="project" value="GO_Central"/>
</dbReference>
<dbReference type="GO" id="GO:0030036">
    <property type="term" value="P:actin cytoskeleton organization"/>
    <property type="evidence" value="ECO:0000318"/>
    <property type="project" value="GO_Central"/>
</dbReference>
<feature type="compositionally biased region" description="Low complexity" evidence="2">
    <location>
        <begin position="344"/>
        <end position="355"/>
    </location>
</feature>
<dbReference type="GO" id="GO:0030334">
    <property type="term" value="P:regulation of cell migration"/>
    <property type="evidence" value="ECO:0000318"/>
    <property type="project" value="GO_Central"/>
</dbReference>
<feature type="compositionally biased region" description="Low complexity" evidence="2">
    <location>
        <begin position="49"/>
        <end position="85"/>
    </location>
</feature>
<protein>
    <recommendedName>
        <fullName evidence="5">Angiomotin C-terminal domain-containing protein</fullName>
    </recommendedName>
</protein>
<feature type="coiled-coil region" evidence="1">
    <location>
        <begin position="690"/>
        <end position="717"/>
    </location>
</feature>
<dbReference type="PANTHER" id="PTHR14826:SF14">
    <property type="entry name" value="ANGIOMOTIN_C DOMAIN-CONTAINING PROTEIN"/>
    <property type="match status" value="1"/>
</dbReference>
<dbReference type="HOGENOM" id="CLU_329082_0_0_1"/>
<feature type="region of interest" description="Disordered" evidence="2">
    <location>
        <begin position="1"/>
        <end position="111"/>
    </location>
</feature>